<feature type="region of interest" description="Disordered" evidence="1">
    <location>
        <begin position="266"/>
        <end position="414"/>
    </location>
</feature>
<feature type="compositionally biased region" description="Basic and acidic residues" evidence="1">
    <location>
        <begin position="526"/>
        <end position="543"/>
    </location>
</feature>
<feature type="compositionally biased region" description="Low complexity" evidence="1">
    <location>
        <begin position="608"/>
        <end position="619"/>
    </location>
</feature>
<dbReference type="Pfam" id="PF00855">
    <property type="entry name" value="PWWP"/>
    <property type="match status" value="1"/>
</dbReference>
<dbReference type="AlphaFoldDB" id="R4WUQ8"/>
<feature type="compositionally biased region" description="Basic and acidic residues" evidence="1">
    <location>
        <begin position="620"/>
        <end position="641"/>
    </location>
</feature>
<protein>
    <recommendedName>
        <fullName evidence="2">C2H2-type domain-containing protein</fullName>
    </recommendedName>
</protein>
<feature type="domain" description="C2H2-type" evidence="2">
    <location>
        <begin position="219"/>
        <end position="239"/>
    </location>
</feature>
<dbReference type="InterPro" id="IPR000313">
    <property type="entry name" value="PWWP_dom"/>
</dbReference>
<feature type="compositionally biased region" description="Polar residues" evidence="1">
    <location>
        <begin position="495"/>
        <end position="506"/>
    </location>
</feature>
<dbReference type="InterPro" id="IPR013087">
    <property type="entry name" value="Znf_C2H2_type"/>
</dbReference>
<feature type="compositionally biased region" description="Polar residues" evidence="1">
    <location>
        <begin position="190"/>
        <end position="200"/>
    </location>
</feature>
<feature type="compositionally biased region" description="Polar residues" evidence="1">
    <location>
        <begin position="315"/>
        <end position="330"/>
    </location>
</feature>
<feature type="non-terminal residue" evidence="3">
    <location>
        <position position="1155"/>
    </location>
</feature>
<feature type="region of interest" description="Disordered" evidence="1">
    <location>
        <begin position="140"/>
        <end position="205"/>
    </location>
</feature>
<evidence type="ECO:0000256" key="1">
    <source>
        <dbReference type="SAM" id="MobiDB-lite"/>
    </source>
</evidence>
<feature type="region of interest" description="Disordered" evidence="1">
    <location>
        <begin position="1127"/>
        <end position="1155"/>
    </location>
</feature>
<dbReference type="PROSITE" id="PS00028">
    <property type="entry name" value="ZINC_FINGER_C2H2_1"/>
    <property type="match status" value="1"/>
</dbReference>
<feature type="compositionally biased region" description="Basic and acidic residues" evidence="1">
    <location>
        <begin position="370"/>
        <end position="383"/>
    </location>
</feature>
<proteinExistence type="evidence at transcript level"/>
<evidence type="ECO:0000259" key="2">
    <source>
        <dbReference type="PROSITE" id="PS00028"/>
    </source>
</evidence>
<dbReference type="EMBL" id="AK418559">
    <property type="protein sequence ID" value="BAN21667.1"/>
    <property type="molecule type" value="mRNA"/>
</dbReference>
<feature type="compositionally biased region" description="Polar residues" evidence="1">
    <location>
        <begin position="385"/>
        <end position="414"/>
    </location>
</feature>
<dbReference type="CDD" id="cd05162">
    <property type="entry name" value="PWWP"/>
    <property type="match status" value="1"/>
</dbReference>
<dbReference type="Gene3D" id="2.30.30.140">
    <property type="match status" value="1"/>
</dbReference>
<feature type="region of interest" description="Disordered" evidence="1">
    <location>
        <begin position="483"/>
        <end position="549"/>
    </location>
</feature>
<name>R4WUQ8_RIPPE</name>
<sequence length="1155" mass="129367">MCDQTEVRYLPNDVVWIKLSNVWWPAEVVDESTLEEDITSGLKRKPLAIVKFFNEDYYEFPKNLDQIYHYNCLRKDEFIKKGLDLLRAQDSREIPNSMKKFPKDVQIAEEKTGGDPDYIEDHKFLPAEKYDYRNSFPLQPKKMKEKPATPTPVMPNRKTPVKVSFSKTTTSTPTEPRDHMFTPPSANKVAKSSRSSTTPISILKDPSKKNKKTLACLTCSFCGFKCSRPRNITNHLKSHYEGYVLPLPPVIPQKYKSLFEEISKSKEEKSKESQLDMNPLLNIKGNSRTKRKSTPDIGGLTKKKKIETLKKDKVTTPTISSNEPLNSPTHDSPKKRAKKPKTSKDDNMQESGLLDILKDWDDETTVEDNVVEKSESHDIKFSEGNHVSESCLQNDMGSENNSPSTPVCASLPSVSQSVKTPEKSCFDFEDNEDSLNLDQSLKFGQKLPRVINEKQSSCRYKTDIRAQDNERLMKDVDDLLESTHLPDLPDVPTFESHSVTDKNNITESEKPALHSNTSSETVVSKDINEPPQKEKVHGEKKLSESFNDIPQKTLVSTSLVNENHPIQLSEQNNSDQEEHAQKDLEVNNSVGTSQTSAICISDGLPSYTDTSIDTSSTTETSRDRINSPKRESSPLRGKCDDDPLSTLVISEDVTDSKTVSDCSLVNKNILPFSGFDANFNEACHNNLGYHNNITESEISLQDREVVKKSFPLTDVCSKDKITEIITDSPPIVAKSTLIEDSEGCETEMKFLKQKNAAHFNSYDLEDACNNKKSEKLIESSVVDKKAVHENDISIIENVLESSSFDKEKIYELNLNPCNSEIKLKDNEISGCKLSNNEISNFSLDNHRKHKLNEDKLTVIEVQDSASLSSNSIKNSSAHENALTDTSSLPKKLEKDKHCKGHLEKQIKKKNHENCNISELKEVGKEETGKKAVVNLLGKELKCGEVNCETLSDINVADIPLPLEAYPEKVETIPKLSPGKQKTGHKSDKNLDNKLKGSLTKEMKLGELTNSEEKIVEEEIIPALVPINDNIELPQPTISPDEDINLDINSMPIVFEPQEIPFLEVSCKQAPSDHPNVDIVRIVLCRKGEEAKINIPLGKRMGKCFDIGAPKPDFKPFHNLKRKVLSLTIPGPSENDGNAGPSASQMTVDSPKCQES</sequence>
<accession>R4WUQ8</accession>
<feature type="compositionally biased region" description="Low complexity" evidence="1">
    <location>
        <begin position="161"/>
        <end position="174"/>
    </location>
</feature>
<evidence type="ECO:0000313" key="3">
    <source>
        <dbReference type="EMBL" id="BAN21667.1"/>
    </source>
</evidence>
<feature type="region of interest" description="Disordered" evidence="1">
    <location>
        <begin position="608"/>
        <end position="641"/>
    </location>
</feature>
<dbReference type="SUPFAM" id="SSF63748">
    <property type="entry name" value="Tudor/PWWP/MBT"/>
    <property type="match status" value="1"/>
</dbReference>
<organism evidence="3">
    <name type="scientific">Riptortus pedestris</name>
    <name type="common">Bean bug</name>
    <dbReference type="NCBI Taxonomy" id="329032"/>
    <lineage>
        <taxon>Eukaryota</taxon>
        <taxon>Metazoa</taxon>
        <taxon>Ecdysozoa</taxon>
        <taxon>Arthropoda</taxon>
        <taxon>Hexapoda</taxon>
        <taxon>Insecta</taxon>
        <taxon>Pterygota</taxon>
        <taxon>Neoptera</taxon>
        <taxon>Paraneoptera</taxon>
        <taxon>Hemiptera</taxon>
        <taxon>Heteroptera</taxon>
        <taxon>Panheteroptera</taxon>
        <taxon>Pentatomomorpha</taxon>
        <taxon>Coreoidea</taxon>
        <taxon>Alydidae</taxon>
        <taxon>Riptortus</taxon>
    </lineage>
</organism>
<reference evidence="3" key="1">
    <citation type="journal article" date="2013" name="PLoS ONE">
        <title>Gene expression in gut symbiotic organ of stinkbug affected by extracellular bacterial symbiont.</title>
        <authorList>
            <person name="Futahashi R."/>
            <person name="Tanaka K."/>
            <person name="Tanahashi M."/>
            <person name="Nikoh N."/>
            <person name="Kikuchi Y."/>
            <person name="Lee B.L."/>
            <person name="Fukatsu T."/>
        </authorList>
    </citation>
    <scope>NUCLEOTIDE SEQUENCE</scope>
    <source>
        <tissue evidence="3">Midgut</tissue>
    </source>
</reference>
<feature type="region of interest" description="Disordered" evidence="1">
    <location>
        <begin position="869"/>
        <end position="895"/>
    </location>
</feature>